<feature type="compositionally biased region" description="Low complexity" evidence="9">
    <location>
        <begin position="15"/>
        <end position="31"/>
    </location>
</feature>
<dbReference type="Gene3D" id="3.50.50.60">
    <property type="entry name" value="FAD/NAD(P)-binding domain"/>
    <property type="match status" value="2"/>
</dbReference>
<dbReference type="AlphaFoldDB" id="A0A9D2RNZ8"/>
<comment type="caution">
    <text evidence="11">The sequence shown here is derived from an EMBL/GenBank/DDBJ whole genome shotgun (WGS) entry which is preliminary data.</text>
</comment>
<comment type="similarity">
    <text evidence="7">Belongs to the class-II pyridine nucleotide-disulfide oxidoreductase family.</text>
</comment>
<evidence type="ECO:0000256" key="5">
    <source>
        <dbReference type="ARBA" id="ARBA00023284"/>
    </source>
</evidence>
<protein>
    <recommendedName>
        <fullName evidence="7">Thioredoxin reductase</fullName>
        <ecNumber evidence="7">1.8.1.9</ecNumber>
    </recommendedName>
</protein>
<dbReference type="InterPro" id="IPR023753">
    <property type="entry name" value="FAD/NAD-binding_dom"/>
</dbReference>
<dbReference type="EMBL" id="DWZH01000068">
    <property type="protein sequence ID" value="HJB10685.1"/>
    <property type="molecule type" value="Genomic_DNA"/>
</dbReference>
<dbReference type="Proteomes" id="UP000823823">
    <property type="component" value="Unassembled WGS sequence"/>
</dbReference>
<accession>A0A9D2RNZ8</accession>
<evidence type="ECO:0000259" key="10">
    <source>
        <dbReference type="Pfam" id="PF07992"/>
    </source>
</evidence>
<evidence type="ECO:0000256" key="8">
    <source>
        <dbReference type="RuleBase" id="RU003881"/>
    </source>
</evidence>
<comment type="catalytic activity">
    <reaction evidence="6 7">
        <text>[thioredoxin]-dithiol + NADP(+) = [thioredoxin]-disulfide + NADPH + H(+)</text>
        <dbReference type="Rhea" id="RHEA:20345"/>
        <dbReference type="Rhea" id="RHEA-COMP:10698"/>
        <dbReference type="Rhea" id="RHEA-COMP:10700"/>
        <dbReference type="ChEBI" id="CHEBI:15378"/>
        <dbReference type="ChEBI" id="CHEBI:29950"/>
        <dbReference type="ChEBI" id="CHEBI:50058"/>
        <dbReference type="ChEBI" id="CHEBI:57783"/>
        <dbReference type="ChEBI" id="CHEBI:58349"/>
        <dbReference type="EC" id="1.8.1.9"/>
    </reaction>
</comment>
<dbReference type="EC" id="1.8.1.9" evidence="7"/>
<evidence type="ECO:0000256" key="2">
    <source>
        <dbReference type="ARBA" id="ARBA00022827"/>
    </source>
</evidence>
<keyword evidence="2 7" id="KW-0274">FAD</keyword>
<keyword evidence="8" id="KW-0521">NADP</keyword>
<evidence type="ECO:0000256" key="7">
    <source>
        <dbReference type="RuleBase" id="RU003880"/>
    </source>
</evidence>
<gene>
    <name evidence="11" type="primary">trxB</name>
    <name evidence="11" type="ORF">H9786_09190</name>
</gene>
<evidence type="ECO:0000313" key="11">
    <source>
        <dbReference type="EMBL" id="HJB10685.1"/>
    </source>
</evidence>
<dbReference type="PROSITE" id="PS00573">
    <property type="entry name" value="PYRIDINE_REDOX_2"/>
    <property type="match status" value="1"/>
</dbReference>
<evidence type="ECO:0000256" key="9">
    <source>
        <dbReference type="SAM" id="MobiDB-lite"/>
    </source>
</evidence>
<organism evidence="11 12">
    <name type="scientific">Candidatus Brachybacterium merdavium</name>
    <dbReference type="NCBI Taxonomy" id="2838513"/>
    <lineage>
        <taxon>Bacteria</taxon>
        <taxon>Bacillati</taxon>
        <taxon>Actinomycetota</taxon>
        <taxon>Actinomycetes</taxon>
        <taxon>Micrococcales</taxon>
        <taxon>Dermabacteraceae</taxon>
        <taxon>Brachybacterium</taxon>
    </lineage>
</organism>
<sequence>MTQPIQALNILGAQTPTSTSSAPAAETSPAEGDTVHQVVIVGSGPAGYTAAIYAARAEMNPIVIAGALDAGGALMTTTDVENYPGFAEGIQGPELMTAMQEQAERFGAEIIFEDAVDLQIEGPVKTVTLDDGTVYRAKTLIISTGSAYRKLGIDGESRLSGKGVSWCATCDGFFFKDQDIVVVGGGDSAVEEATFLTRFGKNVTLVHRRDELRASKIMARRAEADPKLQFQWNSEVVSINGIDKVESVTLRDTLTGEERDLPTSAVFEAIGHIPRTELLEGKLELDEQGYIVVQGRSTYTSVAGVFAAGDVVDHTYRQAVTAAGTGCQAALDAERWLTDQAALTTADVQDPMTTAAEAVPTDESNPISGTDESVSVTLPSGR</sequence>
<dbReference type="PANTHER" id="PTHR48105">
    <property type="entry name" value="THIOREDOXIN REDUCTASE 1-RELATED-RELATED"/>
    <property type="match status" value="1"/>
</dbReference>
<dbReference type="InterPro" id="IPR008255">
    <property type="entry name" value="Pyr_nucl-diS_OxRdtase_2_AS"/>
</dbReference>
<reference evidence="11" key="1">
    <citation type="journal article" date="2021" name="PeerJ">
        <title>Extensive microbial diversity within the chicken gut microbiome revealed by metagenomics and culture.</title>
        <authorList>
            <person name="Gilroy R."/>
            <person name="Ravi A."/>
            <person name="Getino M."/>
            <person name="Pursley I."/>
            <person name="Horton D.L."/>
            <person name="Alikhan N.F."/>
            <person name="Baker D."/>
            <person name="Gharbi K."/>
            <person name="Hall N."/>
            <person name="Watson M."/>
            <person name="Adriaenssens E.M."/>
            <person name="Foster-Nyarko E."/>
            <person name="Jarju S."/>
            <person name="Secka A."/>
            <person name="Antonio M."/>
            <person name="Oren A."/>
            <person name="Chaudhuri R.R."/>
            <person name="La Ragione R."/>
            <person name="Hildebrand F."/>
            <person name="Pallen M.J."/>
        </authorList>
    </citation>
    <scope>NUCLEOTIDE SEQUENCE</scope>
    <source>
        <strain evidence="11">ChiHjej13B12-24818</strain>
    </source>
</reference>
<keyword evidence="5 7" id="KW-0676">Redox-active center</keyword>
<evidence type="ECO:0000256" key="6">
    <source>
        <dbReference type="ARBA" id="ARBA00048132"/>
    </source>
</evidence>
<dbReference type="PRINTS" id="PR00469">
    <property type="entry name" value="PNDRDTASEII"/>
</dbReference>
<dbReference type="Pfam" id="PF07992">
    <property type="entry name" value="Pyr_redox_2"/>
    <property type="match status" value="1"/>
</dbReference>
<dbReference type="GO" id="GO:0005737">
    <property type="term" value="C:cytoplasm"/>
    <property type="evidence" value="ECO:0007669"/>
    <property type="project" value="InterPro"/>
</dbReference>
<feature type="region of interest" description="Disordered" evidence="9">
    <location>
        <begin position="357"/>
        <end position="382"/>
    </location>
</feature>
<proteinExistence type="inferred from homology"/>
<evidence type="ECO:0000256" key="1">
    <source>
        <dbReference type="ARBA" id="ARBA00022630"/>
    </source>
</evidence>
<dbReference type="SUPFAM" id="SSF51905">
    <property type="entry name" value="FAD/NAD(P)-binding domain"/>
    <property type="match status" value="1"/>
</dbReference>
<evidence type="ECO:0000256" key="4">
    <source>
        <dbReference type="ARBA" id="ARBA00023157"/>
    </source>
</evidence>
<keyword evidence="4" id="KW-1015">Disulfide bond</keyword>
<comment type="cofactor">
    <cofactor evidence="8">
        <name>FAD</name>
        <dbReference type="ChEBI" id="CHEBI:57692"/>
    </cofactor>
    <text evidence="8">Binds 1 FAD per subunit.</text>
</comment>
<dbReference type="InterPro" id="IPR050097">
    <property type="entry name" value="Ferredoxin-NADP_redctase_2"/>
</dbReference>
<evidence type="ECO:0000313" key="12">
    <source>
        <dbReference type="Proteomes" id="UP000823823"/>
    </source>
</evidence>
<dbReference type="GO" id="GO:0019430">
    <property type="term" value="P:removal of superoxide radicals"/>
    <property type="evidence" value="ECO:0007669"/>
    <property type="project" value="UniProtKB-UniRule"/>
</dbReference>
<evidence type="ECO:0000256" key="3">
    <source>
        <dbReference type="ARBA" id="ARBA00023002"/>
    </source>
</evidence>
<dbReference type="NCBIfam" id="TIGR01292">
    <property type="entry name" value="TRX_reduct"/>
    <property type="match status" value="1"/>
</dbReference>
<feature type="region of interest" description="Disordered" evidence="9">
    <location>
        <begin position="8"/>
        <end position="32"/>
    </location>
</feature>
<dbReference type="PRINTS" id="PR00368">
    <property type="entry name" value="FADPNR"/>
</dbReference>
<feature type="compositionally biased region" description="Polar residues" evidence="9">
    <location>
        <begin position="362"/>
        <end position="382"/>
    </location>
</feature>
<reference evidence="11" key="2">
    <citation type="submission" date="2021-04" db="EMBL/GenBank/DDBJ databases">
        <authorList>
            <person name="Gilroy R."/>
        </authorList>
    </citation>
    <scope>NUCLEOTIDE SEQUENCE</scope>
    <source>
        <strain evidence="11">ChiHjej13B12-24818</strain>
    </source>
</reference>
<comment type="subunit">
    <text evidence="7">Homodimer.</text>
</comment>
<dbReference type="InterPro" id="IPR036188">
    <property type="entry name" value="FAD/NAD-bd_sf"/>
</dbReference>
<name>A0A9D2RNZ8_9MICO</name>
<feature type="domain" description="FAD/NAD(P)-binding" evidence="10">
    <location>
        <begin position="37"/>
        <end position="326"/>
    </location>
</feature>
<dbReference type="InterPro" id="IPR005982">
    <property type="entry name" value="Thioredox_Rdtase"/>
</dbReference>
<keyword evidence="3 7" id="KW-0560">Oxidoreductase</keyword>
<keyword evidence="1 7" id="KW-0285">Flavoprotein</keyword>
<dbReference type="GO" id="GO:0004791">
    <property type="term" value="F:thioredoxin-disulfide reductase (NADPH) activity"/>
    <property type="evidence" value="ECO:0007669"/>
    <property type="project" value="UniProtKB-UniRule"/>
</dbReference>